<dbReference type="OMA" id="LISHGMN"/>
<dbReference type="InterPro" id="IPR036770">
    <property type="entry name" value="Ankyrin_rpt-contain_sf"/>
</dbReference>
<dbReference type="InParanoid" id="D7FXM2"/>
<keyword evidence="2 3" id="KW-0040">ANK repeat</keyword>
<dbReference type="PROSITE" id="PS50297">
    <property type="entry name" value="ANK_REP_REGION"/>
    <property type="match status" value="5"/>
</dbReference>
<name>D7FXM2_ECTSI</name>
<dbReference type="PANTHER" id="PTHR24141:SF1">
    <property type="entry name" value="2-5A-DEPENDENT RIBONUCLEASE"/>
    <property type="match status" value="1"/>
</dbReference>
<dbReference type="AlphaFoldDB" id="D7FXM2"/>
<dbReference type="Proteomes" id="UP000002630">
    <property type="component" value="Linkage Group LG07"/>
</dbReference>
<feature type="repeat" description="ANK" evidence="3">
    <location>
        <begin position="317"/>
        <end position="339"/>
    </location>
</feature>
<dbReference type="PANTHER" id="PTHR24141">
    <property type="entry name" value="2-5A-DEPENDENT RIBONUCLEASE"/>
    <property type="match status" value="1"/>
</dbReference>
<dbReference type="Gene3D" id="1.25.40.20">
    <property type="entry name" value="Ankyrin repeat-containing domain"/>
    <property type="match status" value="3"/>
</dbReference>
<feature type="repeat" description="ANK" evidence="3">
    <location>
        <begin position="250"/>
        <end position="282"/>
    </location>
</feature>
<feature type="repeat" description="ANK" evidence="3">
    <location>
        <begin position="83"/>
        <end position="115"/>
    </location>
</feature>
<evidence type="ECO:0000256" key="3">
    <source>
        <dbReference type="PROSITE-ProRule" id="PRU00023"/>
    </source>
</evidence>
<dbReference type="OrthoDB" id="204696at2759"/>
<evidence type="ECO:0000313" key="5">
    <source>
        <dbReference type="Proteomes" id="UP000002630"/>
    </source>
</evidence>
<dbReference type="GO" id="GO:0004540">
    <property type="term" value="F:RNA nuclease activity"/>
    <property type="evidence" value="ECO:0007669"/>
    <property type="project" value="TreeGrafter"/>
</dbReference>
<organism evidence="4 5">
    <name type="scientific">Ectocarpus siliculosus</name>
    <name type="common">Brown alga</name>
    <name type="synonym">Conferva siliculosa</name>
    <dbReference type="NCBI Taxonomy" id="2880"/>
    <lineage>
        <taxon>Eukaryota</taxon>
        <taxon>Sar</taxon>
        <taxon>Stramenopiles</taxon>
        <taxon>Ochrophyta</taxon>
        <taxon>PX clade</taxon>
        <taxon>Phaeophyceae</taxon>
        <taxon>Ectocarpales</taxon>
        <taxon>Ectocarpaceae</taxon>
        <taxon>Ectocarpus</taxon>
    </lineage>
</organism>
<evidence type="ECO:0000256" key="2">
    <source>
        <dbReference type="ARBA" id="ARBA00023043"/>
    </source>
</evidence>
<feature type="repeat" description="ANK" evidence="3">
    <location>
        <begin position="149"/>
        <end position="181"/>
    </location>
</feature>
<gene>
    <name evidence="4" type="ORF">Esi_0033_0110</name>
</gene>
<evidence type="ECO:0000256" key="1">
    <source>
        <dbReference type="ARBA" id="ARBA00022737"/>
    </source>
</evidence>
<dbReference type="EMBL" id="FN649732">
    <property type="protein sequence ID" value="CBJ26463.1"/>
    <property type="molecule type" value="Genomic_DNA"/>
</dbReference>
<feature type="repeat" description="ANK" evidence="3">
    <location>
        <begin position="283"/>
        <end position="316"/>
    </location>
</feature>
<dbReference type="InterPro" id="IPR002110">
    <property type="entry name" value="Ankyrin_rpt"/>
</dbReference>
<feature type="repeat" description="ANK" evidence="3">
    <location>
        <begin position="182"/>
        <end position="214"/>
    </location>
</feature>
<dbReference type="eggNOG" id="KOG4177">
    <property type="taxonomic scope" value="Eukaryota"/>
</dbReference>
<dbReference type="STRING" id="2880.D7FXM2"/>
<evidence type="ECO:0000313" key="4">
    <source>
        <dbReference type="EMBL" id="CBJ26463.1"/>
    </source>
</evidence>
<feature type="repeat" description="ANK" evidence="3">
    <location>
        <begin position="47"/>
        <end position="79"/>
    </location>
</feature>
<dbReference type="GO" id="GO:0006396">
    <property type="term" value="P:RNA processing"/>
    <property type="evidence" value="ECO:0007669"/>
    <property type="project" value="TreeGrafter"/>
</dbReference>
<dbReference type="Pfam" id="PF12796">
    <property type="entry name" value="Ank_2"/>
    <property type="match status" value="2"/>
</dbReference>
<feature type="repeat" description="ANK" evidence="3">
    <location>
        <begin position="116"/>
        <end position="148"/>
    </location>
</feature>
<dbReference type="Pfam" id="PF00023">
    <property type="entry name" value="Ank"/>
    <property type="match status" value="2"/>
</dbReference>
<protein>
    <submittedName>
        <fullName evidence="4">Ankyrin repeat protein</fullName>
    </submittedName>
</protein>
<sequence length="339" mass="35193">MRHMHPSAHARASTKQIEHAAANGNFELVTALLKAGGTGTPGLRGCRGRTLLDAAAEGGNEQVVSTILRAGATPDLCARSGSKRRSALHRAALHGHEAAARVLMMAGANVGSLDADKRGPLALAVRGGHEHLVSSLLLGGACPSAKDKKGDAPLHLAAWRGRAGIASALLLKGGDKNALDSLGRSPLIVAAEHGARGTTDALLMAGADPDIRYGENEPSPLDSAASHGHISVLKALAHHEGVDVNAVDSTGYTALHMAADNNQSSAVGVLIAAGTDLESQDIHQWTPLHCAARCNTCCDVVLELLRRGAKMDARESAGEYPLHIATQYLADEIVDFLLR</sequence>
<proteinExistence type="predicted"/>
<dbReference type="SUPFAM" id="SSF48403">
    <property type="entry name" value="Ankyrin repeat"/>
    <property type="match status" value="1"/>
</dbReference>
<keyword evidence="5" id="KW-1185">Reference proteome</keyword>
<dbReference type="GO" id="GO:0003723">
    <property type="term" value="F:RNA binding"/>
    <property type="evidence" value="ECO:0007669"/>
    <property type="project" value="TreeGrafter"/>
</dbReference>
<dbReference type="EMBL" id="FN648520">
    <property type="protein sequence ID" value="CBJ26463.1"/>
    <property type="molecule type" value="Genomic_DNA"/>
</dbReference>
<reference evidence="4 5" key="1">
    <citation type="journal article" date="2010" name="Nature">
        <title>The Ectocarpus genome and the independent evolution of multicellularity in brown algae.</title>
        <authorList>
            <person name="Cock J.M."/>
            <person name="Sterck L."/>
            <person name="Rouze P."/>
            <person name="Scornet D."/>
            <person name="Allen A.E."/>
            <person name="Amoutzias G."/>
            <person name="Anthouard V."/>
            <person name="Artiguenave F."/>
            <person name="Aury J.M."/>
            <person name="Badger J.H."/>
            <person name="Beszteri B."/>
            <person name="Billiau K."/>
            <person name="Bonnet E."/>
            <person name="Bothwell J.H."/>
            <person name="Bowler C."/>
            <person name="Boyen C."/>
            <person name="Brownlee C."/>
            <person name="Carrano C.J."/>
            <person name="Charrier B."/>
            <person name="Cho G.Y."/>
            <person name="Coelho S.M."/>
            <person name="Collen J."/>
            <person name="Corre E."/>
            <person name="Da Silva C."/>
            <person name="Delage L."/>
            <person name="Delaroque N."/>
            <person name="Dittami S.M."/>
            <person name="Doulbeau S."/>
            <person name="Elias M."/>
            <person name="Farnham G."/>
            <person name="Gachon C.M."/>
            <person name="Gschloessl B."/>
            <person name="Heesch S."/>
            <person name="Jabbari K."/>
            <person name="Jubin C."/>
            <person name="Kawai H."/>
            <person name="Kimura K."/>
            <person name="Kloareg B."/>
            <person name="Kupper F.C."/>
            <person name="Lang D."/>
            <person name="Le Bail A."/>
            <person name="Leblanc C."/>
            <person name="Lerouge P."/>
            <person name="Lohr M."/>
            <person name="Lopez P.J."/>
            <person name="Martens C."/>
            <person name="Maumus F."/>
            <person name="Michel G."/>
            <person name="Miranda-Saavedra D."/>
            <person name="Morales J."/>
            <person name="Moreau H."/>
            <person name="Motomura T."/>
            <person name="Nagasato C."/>
            <person name="Napoli C.A."/>
            <person name="Nelson D.R."/>
            <person name="Nyvall-Collen P."/>
            <person name="Peters A.F."/>
            <person name="Pommier C."/>
            <person name="Potin P."/>
            <person name="Poulain J."/>
            <person name="Quesneville H."/>
            <person name="Read B."/>
            <person name="Rensing S.A."/>
            <person name="Ritter A."/>
            <person name="Rousvoal S."/>
            <person name="Samanta M."/>
            <person name="Samson G."/>
            <person name="Schroeder D.C."/>
            <person name="Segurens B."/>
            <person name="Strittmatter M."/>
            <person name="Tonon T."/>
            <person name="Tregear J.W."/>
            <person name="Valentin K."/>
            <person name="von Dassow P."/>
            <person name="Yamagishi T."/>
            <person name="Van de Peer Y."/>
            <person name="Wincker P."/>
        </authorList>
    </citation>
    <scope>NUCLEOTIDE SEQUENCE [LARGE SCALE GENOMIC DNA]</scope>
    <source>
        <strain evidence="5">Ec32 / CCAP1310/4</strain>
    </source>
</reference>
<dbReference type="PROSITE" id="PS50088">
    <property type="entry name" value="ANK_REPEAT"/>
    <property type="match status" value="8"/>
</dbReference>
<dbReference type="SMART" id="SM00248">
    <property type="entry name" value="ANK"/>
    <property type="match status" value="8"/>
</dbReference>
<keyword evidence="1" id="KW-0677">Repeat</keyword>
<accession>D7FXM2</accession>